<evidence type="ECO:0000313" key="4">
    <source>
        <dbReference type="EMBL" id="MCY9697626.1"/>
    </source>
</evidence>
<dbReference type="Pfam" id="PF01522">
    <property type="entry name" value="Polysacc_deac_1"/>
    <property type="match status" value="1"/>
</dbReference>
<dbReference type="CDD" id="cd10918">
    <property type="entry name" value="CE4_NodB_like_5s_6s"/>
    <property type="match status" value="1"/>
</dbReference>
<reference evidence="4 5" key="1">
    <citation type="submission" date="2022-05" db="EMBL/GenBank/DDBJ databases">
        <title>Genome Sequencing of Bee-Associated Microbes.</title>
        <authorList>
            <person name="Dunlap C."/>
        </authorList>
    </citation>
    <scope>NUCLEOTIDE SEQUENCE [LARGE SCALE GENOMIC DNA]</scope>
    <source>
        <strain evidence="4 5">NRRL B-14421</strain>
    </source>
</reference>
<evidence type="ECO:0000256" key="2">
    <source>
        <dbReference type="ARBA" id="ARBA00022729"/>
    </source>
</evidence>
<dbReference type="SUPFAM" id="SSF88713">
    <property type="entry name" value="Glycoside hydrolase/deacetylase"/>
    <property type="match status" value="1"/>
</dbReference>
<dbReference type="EMBL" id="JAMDMX010000155">
    <property type="protein sequence ID" value="MCY9697626.1"/>
    <property type="molecule type" value="Genomic_DNA"/>
</dbReference>
<dbReference type="Proteomes" id="UP001527099">
    <property type="component" value="Unassembled WGS sequence"/>
</dbReference>
<proteinExistence type="predicted"/>
<dbReference type="Gene3D" id="3.20.20.370">
    <property type="entry name" value="Glycoside hydrolase/deacetylase"/>
    <property type="match status" value="1"/>
</dbReference>
<dbReference type="PANTHER" id="PTHR34216:SF3">
    <property type="entry name" value="POLY-BETA-1,6-N-ACETYL-D-GLUCOSAMINE N-DEACETYLASE"/>
    <property type="match status" value="1"/>
</dbReference>
<dbReference type="PANTHER" id="PTHR34216">
    <property type="match status" value="1"/>
</dbReference>
<protein>
    <submittedName>
        <fullName evidence="4">Polysaccharide deacetylase family protein</fullName>
    </submittedName>
</protein>
<dbReference type="InterPro" id="IPR051398">
    <property type="entry name" value="Polysacch_Deacetylase"/>
</dbReference>
<feature type="domain" description="NodB homology" evidence="3">
    <location>
        <begin position="92"/>
        <end position="296"/>
    </location>
</feature>
<evidence type="ECO:0000256" key="1">
    <source>
        <dbReference type="ARBA" id="ARBA00004613"/>
    </source>
</evidence>
<dbReference type="InterPro" id="IPR011330">
    <property type="entry name" value="Glyco_hydro/deAcase_b/a-brl"/>
</dbReference>
<sequence>MKKPLVISLCLLVIVSFMIIMISESRSKQSIYFTDYVAVLTYHHIDPQESSFTISPQRFAEHLQALIDNHYHVIPIEEFISFLQGKNKVPPNAVVITFDDGYKSFYQYAYPELMKRNMTATNFLIVNFVGRTYLKPSMLNWDEVSKMKKDGFSFYSHTFNSHTSIVDQNGNEAFPLTSYLFKQNEHRFENENEYKQRILEDLTKANTILQDKLGNRLSILCFPHGVYNSTVIQLAKQTGIQYFFTGKEGFNSMKAKEIKRINAGSPSITAKVLIQKLKIPTMFPLKYSQPIIRNGK</sequence>
<comment type="subcellular location">
    <subcellularLocation>
        <location evidence="1">Secreted</location>
    </subcellularLocation>
</comment>
<dbReference type="RefSeq" id="WP_051253329.1">
    <property type="nucleotide sequence ID" value="NZ_JAMDMW010000081.1"/>
</dbReference>
<evidence type="ECO:0000313" key="5">
    <source>
        <dbReference type="Proteomes" id="UP001527099"/>
    </source>
</evidence>
<accession>A0ABT4GNG9</accession>
<keyword evidence="2" id="KW-0732">Signal</keyword>
<evidence type="ECO:0000259" key="3">
    <source>
        <dbReference type="PROSITE" id="PS51677"/>
    </source>
</evidence>
<keyword evidence="5" id="KW-1185">Reference proteome</keyword>
<name>A0ABT4GNG9_9BACL</name>
<dbReference type="PROSITE" id="PS51677">
    <property type="entry name" value="NODB"/>
    <property type="match status" value="1"/>
</dbReference>
<comment type="caution">
    <text evidence="4">The sequence shown here is derived from an EMBL/GenBank/DDBJ whole genome shotgun (WGS) entry which is preliminary data.</text>
</comment>
<dbReference type="InterPro" id="IPR002509">
    <property type="entry name" value="NODB_dom"/>
</dbReference>
<gene>
    <name evidence="4" type="ORF">M5X19_32940</name>
</gene>
<organism evidence="4 5">
    <name type="scientific">Paenibacillus alginolyticus</name>
    <dbReference type="NCBI Taxonomy" id="59839"/>
    <lineage>
        <taxon>Bacteria</taxon>
        <taxon>Bacillati</taxon>
        <taxon>Bacillota</taxon>
        <taxon>Bacilli</taxon>
        <taxon>Bacillales</taxon>
        <taxon>Paenibacillaceae</taxon>
        <taxon>Paenibacillus</taxon>
    </lineage>
</organism>